<organism evidence="1 2">
    <name type="scientific">Aureimonas flava</name>
    <dbReference type="NCBI Taxonomy" id="2320271"/>
    <lineage>
        <taxon>Bacteria</taxon>
        <taxon>Pseudomonadati</taxon>
        <taxon>Pseudomonadota</taxon>
        <taxon>Alphaproteobacteria</taxon>
        <taxon>Hyphomicrobiales</taxon>
        <taxon>Aurantimonadaceae</taxon>
        <taxon>Aureimonas</taxon>
    </lineage>
</organism>
<evidence type="ECO:0000313" key="2">
    <source>
        <dbReference type="Proteomes" id="UP000265750"/>
    </source>
</evidence>
<sequence>MGPASPGETYRPRASGTLGHWRAGSAQVKAYAIRADGDPLGDDLQRAARDLVGAEDLGGAELGFAIVHRGEEAVWLLLHWWMPGGMLAERLWRRPLDGTAAFEPVDRPLMACVWELPVIGFERDAYVETVMAGRSGAEYLARVRPDGTA</sequence>
<keyword evidence="2" id="KW-1185">Reference proteome</keyword>
<dbReference type="AlphaFoldDB" id="A0A3A1WIE9"/>
<dbReference type="EMBL" id="QYRN01000005">
    <property type="protein sequence ID" value="RIY00734.1"/>
    <property type="molecule type" value="Genomic_DNA"/>
</dbReference>
<reference evidence="2" key="1">
    <citation type="submission" date="2018-09" db="EMBL/GenBank/DDBJ databases">
        <authorList>
            <person name="Tuo L."/>
        </authorList>
    </citation>
    <scope>NUCLEOTIDE SEQUENCE [LARGE SCALE GENOMIC DNA]</scope>
    <source>
        <strain evidence="2">M2BS4Y-1</strain>
    </source>
</reference>
<evidence type="ECO:0000313" key="1">
    <source>
        <dbReference type="EMBL" id="RIY00734.1"/>
    </source>
</evidence>
<accession>A0A3A1WIE9</accession>
<gene>
    <name evidence="1" type="ORF">D3218_09985</name>
</gene>
<protein>
    <submittedName>
        <fullName evidence="1">Uncharacterized protein</fullName>
    </submittedName>
</protein>
<dbReference type="OrthoDB" id="8081243at2"/>
<comment type="caution">
    <text evidence="1">The sequence shown here is derived from an EMBL/GenBank/DDBJ whole genome shotgun (WGS) entry which is preliminary data.</text>
</comment>
<dbReference type="Proteomes" id="UP000265750">
    <property type="component" value="Unassembled WGS sequence"/>
</dbReference>
<dbReference type="RefSeq" id="WP_119539937.1">
    <property type="nucleotide sequence ID" value="NZ_QYRN01000005.1"/>
</dbReference>
<name>A0A3A1WIE9_9HYPH</name>
<proteinExistence type="predicted"/>